<dbReference type="CDD" id="cd09556">
    <property type="entry name" value="SAM_VTS1_fungal"/>
    <property type="match status" value="1"/>
</dbReference>
<feature type="region of interest" description="Disordered" evidence="8">
    <location>
        <begin position="430"/>
        <end position="453"/>
    </location>
</feature>
<keyword evidence="5" id="KW-0694">RNA-binding</keyword>
<evidence type="ECO:0000256" key="1">
    <source>
        <dbReference type="ARBA" id="ARBA00004201"/>
    </source>
</evidence>
<feature type="region of interest" description="Disordered" evidence="8">
    <location>
        <begin position="295"/>
        <end position="332"/>
    </location>
</feature>
<feature type="compositionally biased region" description="Low complexity" evidence="8">
    <location>
        <begin position="351"/>
        <end position="370"/>
    </location>
</feature>
<accession>A0A9P0QNW3</accession>
<evidence type="ECO:0000256" key="8">
    <source>
        <dbReference type="SAM" id="MobiDB-lite"/>
    </source>
</evidence>
<dbReference type="PANTHER" id="PTHR12515:SF5">
    <property type="entry name" value="PROTEIN SMAUG"/>
    <property type="match status" value="1"/>
</dbReference>
<dbReference type="Gene3D" id="1.10.150.50">
    <property type="entry name" value="Transcription Factor, Ets-1"/>
    <property type="match status" value="1"/>
</dbReference>
<dbReference type="SUPFAM" id="SSF47769">
    <property type="entry name" value="SAM/Pointed domain"/>
    <property type="match status" value="1"/>
</dbReference>
<feature type="region of interest" description="Disordered" evidence="8">
    <location>
        <begin position="157"/>
        <end position="196"/>
    </location>
</feature>
<evidence type="ECO:0000256" key="6">
    <source>
        <dbReference type="ARBA" id="ARBA00024046"/>
    </source>
</evidence>
<keyword evidence="4" id="KW-0963">Cytoplasm</keyword>
<dbReference type="EMBL" id="CAKXYY010000007">
    <property type="protein sequence ID" value="CAH2352700.1"/>
    <property type="molecule type" value="Genomic_DNA"/>
</dbReference>
<dbReference type="Pfam" id="PF07647">
    <property type="entry name" value="SAM_2"/>
    <property type="match status" value="1"/>
</dbReference>
<sequence>MPSPPFDIVLSPPPLDGQSLNISENLQQQQQQQQQSHSQQQSQNSSQQQQPPYHQQRQQSVGYNLQHEFETLNHDLDLDLTNNISNPRPELSNMRSSQYSSFVTPATSSLLRDTTLSPSPSAASSNAGLASLLNSSASANFLPPLASIPNRPQSVQDFSFSSYNHTSQPQPQHLHSSGQQQAQSHPSGQSSQLSSNLYQPTSSQFYSDLLTFGHWIENLSSSDTNTMMDHLINTLPLDVLSLFKTKLEAHLNPYAGLSYDLDRISLDDQNNQHQHSHLQQQQQQHNLVGGARGIPQYSTLQQPKPKPNYRVFDKSRPKSADPHTRNFLDRARSPNAHLYEKTNFLQLAAGSNQVPPQSNSSNGQGSNNIANGGGNVSQSLTSNNHGNSQDDLSGQAALKLGALATINSRVALDSNRKNFRNYESQIGRYVNSSSVPVPPQGGSQGPRSNHQQFQNQIPNQNQNQIQNQTQTQTQIQGQNQRQSYPGRSSTPTSTLDMSSPLTPTASASSANASSSSMPADIANLELLNNIPTWLKLLRLHKYTDCLKDIPWQELIELSDHDLEEKGVKALGARRKLLKAFDAVKQTMG</sequence>
<feature type="region of interest" description="Disordered" evidence="8">
    <location>
        <begin position="1"/>
        <end position="60"/>
    </location>
</feature>
<evidence type="ECO:0000256" key="4">
    <source>
        <dbReference type="ARBA" id="ARBA00022490"/>
    </source>
</evidence>
<protein>
    <recommendedName>
        <fullName evidence="7">RNA-binding protein VTS1</fullName>
    </recommendedName>
</protein>
<feature type="compositionally biased region" description="Low complexity" evidence="8">
    <location>
        <begin position="465"/>
        <end position="482"/>
    </location>
</feature>
<feature type="compositionally biased region" description="Polar residues" evidence="8">
    <location>
        <begin position="157"/>
        <end position="182"/>
    </location>
</feature>
<reference evidence="10" key="1">
    <citation type="submission" date="2022-03" db="EMBL/GenBank/DDBJ databases">
        <authorList>
            <person name="Legras J.-L."/>
            <person name="Devillers H."/>
            <person name="Grondin C."/>
        </authorList>
    </citation>
    <scope>NUCLEOTIDE SEQUENCE</scope>
    <source>
        <strain evidence="10">CLIB 1423</strain>
    </source>
</reference>
<name>A0A9P0QNW3_9ASCO</name>
<dbReference type="InterPro" id="IPR037635">
    <property type="entry name" value="VTS1_SAM"/>
</dbReference>
<comment type="subunit">
    <text evidence="6">Monomer. Binds to RNA.</text>
</comment>
<dbReference type="InterPro" id="IPR001660">
    <property type="entry name" value="SAM"/>
</dbReference>
<dbReference type="GO" id="GO:0005829">
    <property type="term" value="C:cytosol"/>
    <property type="evidence" value="ECO:0007669"/>
    <property type="project" value="UniProtKB-SubCell"/>
</dbReference>
<comment type="caution">
    <text evidence="10">The sequence shown here is derived from an EMBL/GenBank/DDBJ whole genome shotgun (WGS) entry which is preliminary data.</text>
</comment>
<comment type="subcellular location">
    <subcellularLocation>
        <location evidence="1">Cytoplasm</location>
        <location evidence="1">P-body</location>
    </subcellularLocation>
    <subcellularLocation>
        <location evidence="2">Cytoplasm</location>
        <location evidence="2">Cytosol</location>
    </subcellularLocation>
</comment>
<dbReference type="PROSITE" id="PS50105">
    <property type="entry name" value="SAM_DOMAIN"/>
    <property type="match status" value="1"/>
</dbReference>
<comment type="similarity">
    <text evidence="3">Belongs to the VTS1 family.</text>
</comment>
<feature type="compositionally biased region" description="Low complexity" evidence="8">
    <location>
        <begin position="27"/>
        <end position="60"/>
    </location>
</feature>
<evidence type="ECO:0000256" key="7">
    <source>
        <dbReference type="ARBA" id="ARBA00024136"/>
    </source>
</evidence>
<dbReference type="PANTHER" id="PTHR12515">
    <property type="entry name" value="STERILE ALPHA MOTIF DOMAIN CONTAINING PROTEIN 4-RELATED"/>
    <property type="match status" value="1"/>
</dbReference>
<dbReference type="InterPro" id="IPR050897">
    <property type="entry name" value="SMAUG/VTS1_RNA-bind"/>
</dbReference>
<dbReference type="GO" id="GO:0000932">
    <property type="term" value="C:P-body"/>
    <property type="evidence" value="ECO:0007669"/>
    <property type="project" value="UniProtKB-SubCell"/>
</dbReference>
<evidence type="ECO:0000259" key="9">
    <source>
        <dbReference type="PROSITE" id="PS50105"/>
    </source>
</evidence>
<feature type="compositionally biased region" description="Basic and acidic residues" evidence="8">
    <location>
        <begin position="311"/>
        <end position="332"/>
    </location>
</feature>
<feature type="compositionally biased region" description="Pro residues" evidence="8">
    <location>
        <begin position="1"/>
        <end position="15"/>
    </location>
</feature>
<dbReference type="SMART" id="SM00454">
    <property type="entry name" value="SAM"/>
    <property type="match status" value="1"/>
</dbReference>
<dbReference type="AlphaFoldDB" id="A0A9P0QNW3"/>
<gene>
    <name evidence="10" type="ORF">CLIB1423_07S05534</name>
</gene>
<evidence type="ECO:0000313" key="11">
    <source>
        <dbReference type="Proteomes" id="UP000837801"/>
    </source>
</evidence>
<evidence type="ECO:0000256" key="2">
    <source>
        <dbReference type="ARBA" id="ARBA00004514"/>
    </source>
</evidence>
<organism evidence="10 11">
    <name type="scientific">[Candida] railenensis</name>
    <dbReference type="NCBI Taxonomy" id="45579"/>
    <lineage>
        <taxon>Eukaryota</taxon>
        <taxon>Fungi</taxon>
        <taxon>Dikarya</taxon>
        <taxon>Ascomycota</taxon>
        <taxon>Saccharomycotina</taxon>
        <taxon>Pichiomycetes</taxon>
        <taxon>Debaryomycetaceae</taxon>
        <taxon>Kurtzmaniella</taxon>
    </lineage>
</organism>
<dbReference type="Proteomes" id="UP000837801">
    <property type="component" value="Unassembled WGS sequence"/>
</dbReference>
<keyword evidence="11" id="KW-1185">Reference proteome</keyword>
<dbReference type="OrthoDB" id="2155283at2759"/>
<feature type="region of interest" description="Disordered" evidence="8">
    <location>
        <begin position="80"/>
        <end position="99"/>
    </location>
</feature>
<evidence type="ECO:0000313" key="10">
    <source>
        <dbReference type="EMBL" id="CAH2352700.1"/>
    </source>
</evidence>
<feature type="compositionally biased region" description="Low complexity" evidence="8">
    <location>
        <begin position="183"/>
        <end position="195"/>
    </location>
</feature>
<proteinExistence type="inferred from homology"/>
<feature type="region of interest" description="Disordered" evidence="8">
    <location>
        <begin position="465"/>
        <end position="515"/>
    </location>
</feature>
<evidence type="ECO:0000256" key="3">
    <source>
        <dbReference type="ARBA" id="ARBA00007325"/>
    </source>
</evidence>
<feature type="region of interest" description="Disordered" evidence="8">
    <location>
        <begin position="351"/>
        <end position="392"/>
    </location>
</feature>
<feature type="compositionally biased region" description="Low complexity" evidence="8">
    <location>
        <begin position="497"/>
        <end position="515"/>
    </location>
</feature>
<dbReference type="InterPro" id="IPR013761">
    <property type="entry name" value="SAM/pointed_sf"/>
</dbReference>
<dbReference type="GO" id="GO:0000289">
    <property type="term" value="P:nuclear-transcribed mRNA poly(A) tail shortening"/>
    <property type="evidence" value="ECO:0007669"/>
    <property type="project" value="TreeGrafter"/>
</dbReference>
<evidence type="ECO:0000256" key="5">
    <source>
        <dbReference type="ARBA" id="ARBA00022884"/>
    </source>
</evidence>
<feature type="compositionally biased region" description="Polar residues" evidence="8">
    <location>
        <begin position="378"/>
        <end position="392"/>
    </location>
</feature>
<feature type="domain" description="SAM" evidence="9">
    <location>
        <begin position="528"/>
        <end position="586"/>
    </location>
</feature>
<dbReference type="GO" id="GO:0003729">
    <property type="term" value="F:mRNA binding"/>
    <property type="evidence" value="ECO:0007669"/>
    <property type="project" value="InterPro"/>
</dbReference>
<feature type="compositionally biased region" description="Polar residues" evidence="8">
    <location>
        <begin position="483"/>
        <end position="496"/>
    </location>
</feature>